<dbReference type="InterPro" id="IPR013106">
    <property type="entry name" value="Ig_V-set"/>
</dbReference>
<dbReference type="EMBL" id="JAWDJR010000021">
    <property type="protein sequence ID" value="KAK9955585.1"/>
    <property type="molecule type" value="Genomic_DNA"/>
</dbReference>
<keyword evidence="6" id="KW-1015">Disulfide bond</keyword>
<dbReference type="GO" id="GO:0016020">
    <property type="term" value="C:membrane"/>
    <property type="evidence" value="ECO:0007669"/>
    <property type="project" value="UniProtKB-SubCell"/>
</dbReference>
<proteinExistence type="inferred from homology"/>
<dbReference type="InterPro" id="IPR003599">
    <property type="entry name" value="Ig_sub"/>
</dbReference>
<evidence type="ECO:0000256" key="9">
    <source>
        <dbReference type="ARBA" id="ARBA00038203"/>
    </source>
</evidence>
<evidence type="ECO:0000313" key="14">
    <source>
        <dbReference type="EMBL" id="KAK9955585.1"/>
    </source>
</evidence>
<evidence type="ECO:0000256" key="12">
    <source>
        <dbReference type="SAM" id="SignalP"/>
    </source>
</evidence>
<keyword evidence="5 11" id="KW-0472">Membrane</keyword>
<keyword evidence="8" id="KW-0393">Immunoglobulin domain</keyword>
<keyword evidence="3 12" id="KW-0732">Signal</keyword>
<keyword evidence="2 11" id="KW-0812">Transmembrane</keyword>
<evidence type="ECO:0000256" key="3">
    <source>
        <dbReference type="ARBA" id="ARBA00022729"/>
    </source>
</evidence>
<evidence type="ECO:0000256" key="1">
    <source>
        <dbReference type="ARBA" id="ARBA00004479"/>
    </source>
</evidence>
<feature type="chain" id="PRO_5043587385" description="Ig-like domain-containing protein" evidence="12">
    <location>
        <begin position="23"/>
        <end position="324"/>
    </location>
</feature>
<dbReference type="GO" id="GO:0043277">
    <property type="term" value="P:apoptotic cell clearance"/>
    <property type="evidence" value="ECO:0007669"/>
    <property type="project" value="TreeGrafter"/>
</dbReference>
<dbReference type="Proteomes" id="UP001479290">
    <property type="component" value="Unassembled WGS sequence"/>
</dbReference>
<dbReference type="InterPro" id="IPR007110">
    <property type="entry name" value="Ig-like_dom"/>
</dbReference>
<dbReference type="InterPro" id="IPR036179">
    <property type="entry name" value="Ig-like_dom_sf"/>
</dbReference>
<name>A0AAW1Z6D7_CULAL</name>
<evidence type="ECO:0000256" key="8">
    <source>
        <dbReference type="ARBA" id="ARBA00023319"/>
    </source>
</evidence>
<comment type="caution">
    <text evidence="14">The sequence shown here is derived from an EMBL/GenBank/DDBJ whole genome shotgun (WGS) entry which is preliminary data.</text>
</comment>
<dbReference type="PANTHER" id="PTHR46608">
    <property type="entry name" value="T-CELL IMMUNOGLOBULIN AND MUCIN DOMAIN-CONTAINING PROTEIN 4"/>
    <property type="match status" value="1"/>
</dbReference>
<evidence type="ECO:0000256" key="7">
    <source>
        <dbReference type="ARBA" id="ARBA00023180"/>
    </source>
</evidence>
<gene>
    <name evidence="14" type="ORF">ABG768_015449</name>
</gene>
<dbReference type="GO" id="GO:0060097">
    <property type="term" value="P:cytoskeletal rearrangement involved in phagocytosis, engulfment"/>
    <property type="evidence" value="ECO:0007669"/>
    <property type="project" value="TreeGrafter"/>
</dbReference>
<keyword evidence="4 11" id="KW-1133">Transmembrane helix</keyword>
<protein>
    <recommendedName>
        <fullName evidence="13">Ig-like domain-containing protein</fullName>
    </recommendedName>
</protein>
<evidence type="ECO:0000256" key="2">
    <source>
        <dbReference type="ARBA" id="ARBA00022692"/>
    </source>
</evidence>
<evidence type="ECO:0000256" key="5">
    <source>
        <dbReference type="ARBA" id="ARBA00023136"/>
    </source>
</evidence>
<dbReference type="InterPro" id="IPR013783">
    <property type="entry name" value="Ig-like_fold"/>
</dbReference>
<feature type="signal peptide" evidence="12">
    <location>
        <begin position="1"/>
        <end position="22"/>
    </location>
</feature>
<sequence>MTDLHSWFFTAWILCFLTICKCSEVIVQSFEGESVTLPCKYDSKYHGKCEICWVRGDIPNMGCGDEIIGTDGDKVVRRKSRKYQMVGEIQHGDVSLTILNIGKTDSGKYGCRIHVPGLFNDEMYYVHLIVEDALIPTTWETTSLSSSTSETTGVFATENSTSCFKTPGPTTPEPLVTSSSGLITPESQTTETSGETNKIQENSSFVSSSNAPESSTVGLRTSNITYAETRVEDPELSPVEHKESVNASAVIVPVILLLLALIVIVGILIWKQKKKTRAALDIAQNSVNSVIYSNSGSTVGLYNREMAVENVYQIQTENEYEQWH</sequence>
<evidence type="ECO:0000256" key="11">
    <source>
        <dbReference type="SAM" id="Phobius"/>
    </source>
</evidence>
<dbReference type="PANTHER" id="PTHR46608:SF3">
    <property type="entry name" value="T-CELL IMMUNOGLOBULIN AND MUCIN DOMAIN-CONTAINING PROTEIN 4"/>
    <property type="match status" value="1"/>
</dbReference>
<dbReference type="Pfam" id="PF07686">
    <property type="entry name" value="V-set"/>
    <property type="match status" value="1"/>
</dbReference>
<accession>A0AAW1Z6D7</accession>
<dbReference type="FunFam" id="2.60.40.10:FF:000774">
    <property type="entry name" value="Hepatitis A virus cellular receptor 1"/>
    <property type="match status" value="1"/>
</dbReference>
<dbReference type="AlphaFoldDB" id="A0AAW1Z6D7"/>
<dbReference type="PROSITE" id="PS50835">
    <property type="entry name" value="IG_LIKE"/>
    <property type="match status" value="1"/>
</dbReference>
<keyword evidence="7" id="KW-0325">Glycoprotein</keyword>
<dbReference type="GO" id="GO:0001786">
    <property type="term" value="F:phosphatidylserine binding"/>
    <property type="evidence" value="ECO:0007669"/>
    <property type="project" value="TreeGrafter"/>
</dbReference>
<feature type="transmembrane region" description="Helical" evidence="11">
    <location>
        <begin position="250"/>
        <end position="270"/>
    </location>
</feature>
<feature type="compositionally biased region" description="Polar residues" evidence="10">
    <location>
        <begin position="176"/>
        <end position="217"/>
    </location>
</feature>
<organism evidence="14 15">
    <name type="scientific">Culter alburnus</name>
    <name type="common">Topmouth culter</name>
    <dbReference type="NCBI Taxonomy" id="194366"/>
    <lineage>
        <taxon>Eukaryota</taxon>
        <taxon>Metazoa</taxon>
        <taxon>Chordata</taxon>
        <taxon>Craniata</taxon>
        <taxon>Vertebrata</taxon>
        <taxon>Euteleostomi</taxon>
        <taxon>Actinopterygii</taxon>
        <taxon>Neopterygii</taxon>
        <taxon>Teleostei</taxon>
        <taxon>Ostariophysi</taxon>
        <taxon>Cypriniformes</taxon>
        <taxon>Xenocyprididae</taxon>
        <taxon>Xenocypridinae</taxon>
        <taxon>Culter</taxon>
    </lineage>
</organism>
<evidence type="ECO:0000256" key="6">
    <source>
        <dbReference type="ARBA" id="ARBA00023157"/>
    </source>
</evidence>
<evidence type="ECO:0000259" key="13">
    <source>
        <dbReference type="PROSITE" id="PS50835"/>
    </source>
</evidence>
<comment type="similarity">
    <text evidence="9">Belongs to the immunoglobulin superfamily. TIM family.</text>
</comment>
<evidence type="ECO:0000256" key="10">
    <source>
        <dbReference type="SAM" id="MobiDB-lite"/>
    </source>
</evidence>
<reference evidence="14 15" key="1">
    <citation type="submission" date="2024-05" db="EMBL/GenBank/DDBJ databases">
        <title>A high-quality chromosomal-level genome assembly of Topmouth culter (Culter alburnus).</title>
        <authorList>
            <person name="Zhao H."/>
        </authorList>
    </citation>
    <scope>NUCLEOTIDE SEQUENCE [LARGE SCALE GENOMIC DNA]</scope>
    <source>
        <strain evidence="14">CATC2023</strain>
        <tissue evidence="14">Muscle</tissue>
    </source>
</reference>
<dbReference type="SUPFAM" id="SSF48726">
    <property type="entry name" value="Immunoglobulin"/>
    <property type="match status" value="1"/>
</dbReference>
<evidence type="ECO:0000313" key="15">
    <source>
        <dbReference type="Proteomes" id="UP001479290"/>
    </source>
</evidence>
<dbReference type="Gene3D" id="2.60.40.10">
    <property type="entry name" value="Immunoglobulins"/>
    <property type="match status" value="1"/>
</dbReference>
<evidence type="ECO:0000256" key="4">
    <source>
        <dbReference type="ARBA" id="ARBA00022989"/>
    </source>
</evidence>
<feature type="region of interest" description="Disordered" evidence="10">
    <location>
        <begin position="159"/>
        <end position="217"/>
    </location>
</feature>
<comment type="subcellular location">
    <subcellularLocation>
        <location evidence="1">Membrane</location>
        <topology evidence="1">Single-pass type I membrane protein</topology>
    </subcellularLocation>
</comment>
<dbReference type="SMART" id="SM00409">
    <property type="entry name" value="IG"/>
    <property type="match status" value="1"/>
</dbReference>
<keyword evidence="15" id="KW-1185">Reference proteome</keyword>
<feature type="domain" description="Ig-like" evidence="13">
    <location>
        <begin position="31"/>
        <end position="113"/>
    </location>
</feature>